<dbReference type="EMBL" id="OX459122">
    <property type="protein sequence ID" value="CAI9106994.1"/>
    <property type="molecule type" value="Genomic_DNA"/>
</dbReference>
<dbReference type="Pfam" id="PF23622">
    <property type="entry name" value="LRR_At1g61320_AtMIF1"/>
    <property type="match status" value="1"/>
</dbReference>
<name>A0AAV1DGJ5_OLDCO</name>
<reference evidence="2" key="1">
    <citation type="submission" date="2023-03" db="EMBL/GenBank/DDBJ databases">
        <authorList>
            <person name="Julca I."/>
        </authorList>
    </citation>
    <scope>NUCLEOTIDE SEQUENCE</scope>
</reference>
<keyword evidence="3" id="KW-1185">Reference proteome</keyword>
<dbReference type="Gene3D" id="3.80.10.10">
    <property type="entry name" value="Ribonuclease Inhibitor"/>
    <property type="match status" value="1"/>
</dbReference>
<gene>
    <name evidence="2" type="ORF">OLC1_LOCUS15405</name>
</gene>
<proteinExistence type="predicted"/>
<protein>
    <submittedName>
        <fullName evidence="2">OLC1v1006255C1</fullName>
    </submittedName>
</protein>
<dbReference type="AlphaFoldDB" id="A0AAV1DGJ5"/>
<feature type="domain" description="At1g61320/AtMIF1 LRR" evidence="1">
    <location>
        <begin position="56"/>
        <end position="387"/>
    </location>
</feature>
<evidence type="ECO:0000313" key="2">
    <source>
        <dbReference type="EMBL" id="CAI9106994.1"/>
    </source>
</evidence>
<organism evidence="2 3">
    <name type="scientific">Oldenlandia corymbosa var. corymbosa</name>
    <dbReference type="NCBI Taxonomy" id="529605"/>
    <lineage>
        <taxon>Eukaryota</taxon>
        <taxon>Viridiplantae</taxon>
        <taxon>Streptophyta</taxon>
        <taxon>Embryophyta</taxon>
        <taxon>Tracheophyta</taxon>
        <taxon>Spermatophyta</taxon>
        <taxon>Magnoliopsida</taxon>
        <taxon>eudicotyledons</taxon>
        <taxon>Gunneridae</taxon>
        <taxon>Pentapetalae</taxon>
        <taxon>asterids</taxon>
        <taxon>lamiids</taxon>
        <taxon>Gentianales</taxon>
        <taxon>Rubiaceae</taxon>
        <taxon>Rubioideae</taxon>
        <taxon>Spermacoceae</taxon>
        <taxon>Hedyotis-Oldenlandia complex</taxon>
        <taxon>Oldenlandia</taxon>
    </lineage>
</organism>
<dbReference type="InterPro" id="IPR032675">
    <property type="entry name" value="LRR_dom_sf"/>
</dbReference>
<dbReference type="PANTHER" id="PTHR31900:SF34">
    <property type="entry name" value="EMB|CAB62440.1-RELATED"/>
    <property type="match status" value="1"/>
</dbReference>
<accession>A0AAV1DGJ5</accession>
<evidence type="ECO:0000259" key="1">
    <source>
        <dbReference type="Pfam" id="PF23622"/>
    </source>
</evidence>
<dbReference type="PANTHER" id="PTHR31900">
    <property type="entry name" value="F-BOX/RNI SUPERFAMILY PROTEIN-RELATED"/>
    <property type="match status" value="1"/>
</dbReference>
<dbReference type="Proteomes" id="UP001161247">
    <property type="component" value="Chromosome 5"/>
</dbReference>
<dbReference type="InterPro" id="IPR055357">
    <property type="entry name" value="LRR_At1g61320_AtMIF1"/>
</dbReference>
<dbReference type="InterPro" id="IPR050232">
    <property type="entry name" value="FBL13/AtMIF1-like"/>
</dbReference>
<dbReference type="SUPFAM" id="SSF52047">
    <property type="entry name" value="RNI-like"/>
    <property type="match status" value="1"/>
</dbReference>
<sequence length="429" mass="48688">MLPIESAVVTSILSRSWRYHWTKRTDFHLDDRLWVDNDAGDYDFVDFVDSALRIDHNIDVSMNKLHLKINDLHFDYDNLDEWIDFAVARNLGALDLDLSSSDILRDHRAGTIELRSELYTYGTLKALKLNGLFILINDGHVICLPKLIDLKLENVWYESYESLPNLISGSPSLTSLEITRDWNDNMVVCTISSPVLKRIDLLFLVSTPDADFKLVIDTPGLEFLSLTDYSSKEILSLQTTLTCLDYVRLTGSSPCQSFVGLIQAFDRVGCLVIDSDMLTLHGGNYTKLLANFQRLSSLQITINGGYEFFSCVMGLIDSCPALNKLSIFSRNRLRQSISRSRRVPLTVPKCLVSTITTFHYWVFEGLKVEIAMLKFILNHALVLKTFDVGFHRHRDGAHYLEAELSLLQKTFQKTFACFAVSPACEVTVC</sequence>
<evidence type="ECO:0000313" key="3">
    <source>
        <dbReference type="Proteomes" id="UP001161247"/>
    </source>
</evidence>